<gene>
    <name evidence="1" type="ORF">AMURIS_02054</name>
</gene>
<sequence length="62" mass="7337">MGITWEKFGARLWTAVRIEQKRVNKYSFIKYKLHKNKKVVDIYTKSGMITKGTLKKCGREQT</sequence>
<dbReference type="AlphaFoldDB" id="A0A2K4ZFV7"/>
<organism evidence="1 2">
    <name type="scientific">Acetatifactor muris</name>
    <dbReference type="NCBI Taxonomy" id="879566"/>
    <lineage>
        <taxon>Bacteria</taxon>
        <taxon>Bacillati</taxon>
        <taxon>Bacillota</taxon>
        <taxon>Clostridia</taxon>
        <taxon>Lachnospirales</taxon>
        <taxon>Lachnospiraceae</taxon>
        <taxon>Acetatifactor</taxon>
    </lineage>
</organism>
<reference evidence="1 2" key="1">
    <citation type="submission" date="2018-01" db="EMBL/GenBank/DDBJ databases">
        <authorList>
            <person name="Gaut B.S."/>
            <person name="Morton B.R."/>
            <person name="Clegg M.T."/>
            <person name="Duvall M.R."/>
        </authorList>
    </citation>
    <scope>NUCLEOTIDE SEQUENCE [LARGE SCALE GENOMIC DNA]</scope>
    <source>
        <strain evidence="1">GP69</strain>
    </source>
</reference>
<evidence type="ECO:0000313" key="1">
    <source>
        <dbReference type="EMBL" id="SOY29339.1"/>
    </source>
</evidence>
<evidence type="ECO:0000313" key="2">
    <source>
        <dbReference type="Proteomes" id="UP000236311"/>
    </source>
</evidence>
<name>A0A2K4ZFV7_9FIRM</name>
<keyword evidence="2" id="KW-1185">Reference proteome</keyword>
<dbReference type="Proteomes" id="UP000236311">
    <property type="component" value="Unassembled WGS sequence"/>
</dbReference>
<accession>A0A2K4ZFV7</accession>
<dbReference type="EMBL" id="OFSM01000009">
    <property type="protein sequence ID" value="SOY29339.1"/>
    <property type="molecule type" value="Genomic_DNA"/>
</dbReference>
<protein>
    <submittedName>
        <fullName evidence="1">Uncharacterized protein</fullName>
    </submittedName>
</protein>
<proteinExistence type="predicted"/>